<feature type="transmembrane region" description="Helical" evidence="11">
    <location>
        <begin position="39"/>
        <end position="58"/>
    </location>
</feature>
<dbReference type="Gene3D" id="1.20.1730.10">
    <property type="entry name" value="Sodium/glucose cotransporter"/>
    <property type="match status" value="2"/>
</dbReference>
<dbReference type="InterPro" id="IPR018247">
    <property type="entry name" value="EF_Hand_1_Ca_BS"/>
</dbReference>
<keyword evidence="3" id="KW-0813">Transport</keyword>
<dbReference type="Proteomes" id="UP000199531">
    <property type="component" value="Unassembled WGS sequence"/>
</dbReference>
<dbReference type="InterPro" id="IPR001734">
    <property type="entry name" value="Na/solute_symporter"/>
</dbReference>
<dbReference type="InterPro" id="IPR038377">
    <property type="entry name" value="Na/Glc_symporter_sf"/>
</dbReference>
<dbReference type="GO" id="GO:0006814">
    <property type="term" value="P:sodium ion transport"/>
    <property type="evidence" value="ECO:0007669"/>
    <property type="project" value="UniProtKB-KW"/>
</dbReference>
<dbReference type="Pfam" id="PF00474">
    <property type="entry name" value="SSF"/>
    <property type="match status" value="2"/>
</dbReference>
<feature type="transmembrane region" description="Helical" evidence="11">
    <location>
        <begin position="556"/>
        <end position="574"/>
    </location>
</feature>
<dbReference type="PROSITE" id="PS00457">
    <property type="entry name" value="NA_SOLUT_SYMP_2"/>
    <property type="match status" value="1"/>
</dbReference>
<dbReference type="InterPro" id="IPR019899">
    <property type="entry name" value="Na/solute_symporter_VC_2705"/>
</dbReference>
<proteinExistence type="inferred from homology"/>
<dbReference type="InterPro" id="IPR050277">
    <property type="entry name" value="Sodium:Solute_Symporter"/>
</dbReference>
<keyword evidence="9" id="KW-0739">Sodium transport</keyword>
<feature type="transmembrane region" description="Helical" evidence="11">
    <location>
        <begin position="12"/>
        <end position="30"/>
    </location>
</feature>
<name>A0A1H8F524_9BURK</name>
<organism evidence="12 13">
    <name type="scientific">Brachymonas denitrificans DSM 15123</name>
    <dbReference type="NCBI Taxonomy" id="1121117"/>
    <lineage>
        <taxon>Bacteria</taxon>
        <taxon>Pseudomonadati</taxon>
        <taxon>Pseudomonadota</taxon>
        <taxon>Betaproteobacteria</taxon>
        <taxon>Burkholderiales</taxon>
        <taxon>Comamonadaceae</taxon>
        <taxon>Brachymonas</taxon>
    </lineage>
</organism>
<dbReference type="InterPro" id="IPR018212">
    <property type="entry name" value="Na/solute_symporter_CS"/>
</dbReference>
<dbReference type="AlphaFoldDB" id="A0A1H8F524"/>
<dbReference type="GO" id="GO:0005886">
    <property type="term" value="C:plasma membrane"/>
    <property type="evidence" value="ECO:0007669"/>
    <property type="project" value="TreeGrafter"/>
</dbReference>
<feature type="transmembrane region" description="Helical" evidence="11">
    <location>
        <begin position="220"/>
        <end position="239"/>
    </location>
</feature>
<evidence type="ECO:0000256" key="9">
    <source>
        <dbReference type="ARBA" id="ARBA00023201"/>
    </source>
</evidence>
<dbReference type="PANTHER" id="PTHR48086:SF5">
    <property type="entry name" value="NA(+):SOLUTE SYMPORTER (SSF FAMILY)"/>
    <property type="match status" value="1"/>
</dbReference>
<dbReference type="OrthoDB" id="9764416at2"/>
<feature type="transmembrane region" description="Helical" evidence="11">
    <location>
        <begin position="651"/>
        <end position="675"/>
    </location>
</feature>
<feature type="transmembrane region" description="Helical" evidence="11">
    <location>
        <begin position="160"/>
        <end position="184"/>
    </location>
</feature>
<evidence type="ECO:0000256" key="5">
    <source>
        <dbReference type="ARBA" id="ARBA00022692"/>
    </source>
</evidence>
<keyword evidence="5 11" id="KW-0812">Transmembrane</keyword>
<reference evidence="12 13" key="1">
    <citation type="submission" date="2016-10" db="EMBL/GenBank/DDBJ databases">
        <authorList>
            <person name="de Groot N.N."/>
        </authorList>
    </citation>
    <scope>NUCLEOTIDE SEQUENCE [LARGE SCALE GENOMIC DNA]</scope>
    <source>
        <strain evidence="12 13">DSM 15123</strain>
    </source>
</reference>
<feature type="transmembrane region" description="Helical" evidence="11">
    <location>
        <begin position="114"/>
        <end position="136"/>
    </location>
</feature>
<comment type="similarity">
    <text evidence="2 10">Belongs to the sodium:solute symporter (SSF) (TC 2.A.21) family.</text>
</comment>
<keyword evidence="9" id="KW-0406">Ion transport</keyword>
<comment type="subcellular location">
    <subcellularLocation>
        <location evidence="1">Membrane</location>
        <topology evidence="1">Multi-pass membrane protein</topology>
    </subcellularLocation>
</comment>
<dbReference type="PROSITE" id="PS50283">
    <property type="entry name" value="NA_SOLUT_SYMP_3"/>
    <property type="match status" value="1"/>
</dbReference>
<keyword evidence="13" id="KW-1185">Reference proteome</keyword>
<feature type="transmembrane region" description="Helical" evidence="11">
    <location>
        <begin position="386"/>
        <end position="408"/>
    </location>
</feature>
<dbReference type="GO" id="GO:0015293">
    <property type="term" value="F:symporter activity"/>
    <property type="evidence" value="ECO:0007669"/>
    <property type="project" value="UniProtKB-KW"/>
</dbReference>
<feature type="transmembrane region" description="Helical" evidence="11">
    <location>
        <begin position="420"/>
        <end position="443"/>
    </location>
</feature>
<evidence type="ECO:0000313" key="12">
    <source>
        <dbReference type="EMBL" id="SEN26809.1"/>
    </source>
</evidence>
<evidence type="ECO:0000256" key="2">
    <source>
        <dbReference type="ARBA" id="ARBA00006434"/>
    </source>
</evidence>
<dbReference type="PANTHER" id="PTHR48086">
    <property type="entry name" value="SODIUM/PROLINE SYMPORTER-RELATED"/>
    <property type="match status" value="1"/>
</dbReference>
<evidence type="ECO:0000256" key="7">
    <source>
        <dbReference type="ARBA" id="ARBA00022989"/>
    </source>
</evidence>
<dbReference type="GO" id="GO:0046942">
    <property type="term" value="P:carboxylic acid transport"/>
    <property type="evidence" value="ECO:0007669"/>
    <property type="project" value="UniProtKB-ARBA"/>
</dbReference>
<evidence type="ECO:0000256" key="8">
    <source>
        <dbReference type="ARBA" id="ARBA00023136"/>
    </source>
</evidence>
<dbReference type="STRING" id="1121117.SAMN02745977_00930"/>
<feature type="transmembrane region" description="Helical" evidence="11">
    <location>
        <begin position="196"/>
        <end position="214"/>
    </location>
</feature>
<evidence type="ECO:0000256" key="1">
    <source>
        <dbReference type="ARBA" id="ARBA00004141"/>
    </source>
</evidence>
<keyword evidence="7 11" id="KW-1133">Transmembrane helix</keyword>
<feature type="transmembrane region" description="Helical" evidence="11">
    <location>
        <begin position="611"/>
        <end position="631"/>
    </location>
</feature>
<evidence type="ECO:0000256" key="3">
    <source>
        <dbReference type="ARBA" id="ARBA00022448"/>
    </source>
</evidence>
<evidence type="ECO:0000256" key="4">
    <source>
        <dbReference type="ARBA" id="ARBA00022475"/>
    </source>
</evidence>
<evidence type="ECO:0000256" key="11">
    <source>
        <dbReference type="SAM" id="Phobius"/>
    </source>
</evidence>
<dbReference type="RefSeq" id="WP_091814416.1">
    <property type="nucleotide sequence ID" value="NZ_FOCW01000001.1"/>
</dbReference>
<evidence type="ECO:0000313" key="13">
    <source>
        <dbReference type="Proteomes" id="UP000199531"/>
    </source>
</evidence>
<protein>
    <submittedName>
        <fullName evidence="12">Cation/acetate symporter</fullName>
    </submittedName>
</protein>
<keyword evidence="6" id="KW-0769">Symport</keyword>
<evidence type="ECO:0000256" key="10">
    <source>
        <dbReference type="RuleBase" id="RU362091"/>
    </source>
</evidence>
<dbReference type="CDD" id="cd11480">
    <property type="entry name" value="SLC5sbd_u4"/>
    <property type="match status" value="1"/>
</dbReference>
<gene>
    <name evidence="12" type="ORF">SAMN02745977_00930</name>
</gene>
<dbReference type="PROSITE" id="PS00018">
    <property type="entry name" value="EF_HAND_1"/>
    <property type="match status" value="1"/>
</dbReference>
<dbReference type="EMBL" id="FOCW01000001">
    <property type="protein sequence ID" value="SEN26809.1"/>
    <property type="molecule type" value="Genomic_DNA"/>
</dbReference>
<evidence type="ECO:0000256" key="6">
    <source>
        <dbReference type="ARBA" id="ARBA00022847"/>
    </source>
</evidence>
<keyword evidence="9" id="KW-0915">Sodium</keyword>
<keyword evidence="8 11" id="KW-0472">Membrane</keyword>
<feature type="transmembrane region" description="Helical" evidence="11">
    <location>
        <begin position="580"/>
        <end position="604"/>
    </location>
</feature>
<dbReference type="NCBIfam" id="TIGR03648">
    <property type="entry name" value="Na_symport_lg"/>
    <property type="match status" value="1"/>
</dbReference>
<accession>A0A1H8F524</accession>
<sequence>MNWQSPNRVHFVFVAYVLGTMLFVVAMGFAEQLGLSREWLGGICLMASILSYALIGIYCRTTQISEYYVAGRRISGFYNGMASAADWMSAATFISLAGGLYLQGFSGSSTQAGGFAYLLGWTGGFCLVALLAAPYLRRMQLYTLPGFFEQRYGGDWPRRIAMLATVVCTFIYMVAQIYGVGLIASRLSGVRFEIGMLLGLSGVLVCSFLGGMRAVTWTQVAQYVILLLAFLVPVSLLAYKQLGNPWAPVAYSEQLARVNSLEYALLASPREAEVGQIYWQRALNDAQRLQDVKTSMYQDRMQLLQRLQELKNEQTDTSTIFAMSRALAQLPRTEEEARALWSRSLATNQARSQPLSGMPLSAQAYAGDPNGPPEQRALHDLSRRNFLALMFCLMAGTLGLPHLLTRYLTTPSVAQTRSSVAWTLFFIALLYVSIPALAIMVKFEVMQNLVGMRFDALPQWIGQWSRVDPDLLSVQDVNGDGILQFAELHLDADLVMLAMPEIAGLPYVVSALVAAGGLAAALSTADGLLLTMGTTIAHDGYYREINRNAPEIRRVMLSKFVLLVMALAAAYVAAQKPGDILAMVAASFSIAAATFVPAMVLGIFWRRATRIGAVAGMVGGLLLTVGYLVAFTPHTRDAWPILKALQPWWGIQPVAAGVFGVPFGAFVLVVVSLLTQHTSAHEIRRDSLPI</sequence>
<keyword evidence="4" id="KW-1003">Cell membrane</keyword>